<evidence type="ECO:0000313" key="1">
    <source>
        <dbReference type="EMBL" id="PAU97088.1"/>
    </source>
</evidence>
<dbReference type="Proteomes" id="UP000218023">
    <property type="component" value="Unassembled WGS sequence"/>
</dbReference>
<organism evidence="1 2">
    <name type="scientific">Paracoccus salipaludis</name>
    <dbReference type="NCBI Taxonomy" id="2032623"/>
    <lineage>
        <taxon>Bacteria</taxon>
        <taxon>Pseudomonadati</taxon>
        <taxon>Pseudomonadota</taxon>
        <taxon>Alphaproteobacteria</taxon>
        <taxon>Rhodobacterales</taxon>
        <taxon>Paracoccaceae</taxon>
        <taxon>Paracoccus</taxon>
    </lineage>
</organism>
<protein>
    <submittedName>
        <fullName evidence="1">Uncharacterized protein</fullName>
    </submittedName>
</protein>
<comment type="caution">
    <text evidence="1">The sequence shown here is derived from an EMBL/GenBank/DDBJ whole genome shotgun (WGS) entry which is preliminary data.</text>
</comment>
<proteinExistence type="predicted"/>
<dbReference type="AlphaFoldDB" id="A0A2A2GIC1"/>
<accession>A0A2A2GIC1</accession>
<dbReference type="EMBL" id="NSJZ01000007">
    <property type="protein sequence ID" value="PAU97088.1"/>
    <property type="molecule type" value="Genomic_DNA"/>
</dbReference>
<keyword evidence="2" id="KW-1185">Reference proteome</keyword>
<name>A0A2A2GIC1_9RHOB</name>
<reference evidence="1 2" key="1">
    <citation type="submission" date="2017-09" db="EMBL/GenBank/DDBJ databases">
        <title>Paracoccus alkalisoli sp. nov., isolated from saline alkaline soil.</title>
        <authorList>
            <person name="Dong X."/>
            <person name="Zhang G."/>
        </authorList>
    </citation>
    <scope>NUCLEOTIDE SEQUENCE [LARGE SCALE GENOMIC DNA]</scope>
    <source>
        <strain evidence="1 2">WN007</strain>
    </source>
</reference>
<gene>
    <name evidence="1" type="ORF">CK240_09980</name>
</gene>
<sequence length="124" mass="13179">MRKVAYFAAGVLVGGGATYATATTFRALDAGVSYAYRCDELEQQADERDNLRDILSASWVGEDADLAEAMLARSGQLQFRKGDEALVAGRTASGQVSFVLRDGHVHDIEISGIDGRCPPPQGGT</sequence>
<evidence type="ECO:0000313" key="2">
    <source>
        <dbReference type="Proteomes" id="UP000218023"/>
    </source>
</evidence>